<feature type="region of interest" description="Disordered" evidence="1">
    <location>
        <begin position="1"/>
        <end position="39"/>
    </location>
</feature>
<feature type="compositionally biased region" description="Basic and acidic residues" evidence="1">
    <location>
        <begin position="27"/>
        <end position="39"/>
    </location>
</feature>
<accession>A0A0V0WDI9</accession>
<evidence type="ECO:0000313" key="3">
    <source>
        <dbReference type="Proteomes" id="UP000054815"/>
    </source>
</evidence>
<protein>
    <submittedName>
        <fullName evidence="2">Uncharacterized protein</fullName>
    </submittedName>
</protein>
<gene>
    <name evidence="2" type="ORF">T4E_10785</name>
</gene>
<name>A0A0V0WDI9_TRIPS</name>
<comment type="caution">
    <text evidence="2">The sequence shown here is derived from an EMBL/GenBank/DDBJ whole genome shotgun (WGS) entry which is preliminary data.</text>
</comment>
<evidence type="ECO:0000313" key="2">
    <source>
        <dbReference type="EMBL" id="KRX73653.1"/>
    </source>
</evidence>
<dbReference type="STRING" id="6337.A0A0V0WDI9"/>
<dbReference type="AlphaFoldDB" id="A0A0V0WDI9"/>
<evidence type="ECO:0000256" key="1">
    <source>
        <dbReference type="SAM" id="MobiDB-lite"/>
    </source>
</evidence>
<feature type="non-terminal residue" evidence="2">
    <location>
        <position position="68"/>
    </location>
</feature>
<reference evidence="2 3" key="1">
    <citation type="submission" date="2015-01" db="EMBL/GenBank/DDBJ databases">
        <title>Evolution of Trichinella species and genotypes.</title>
        <authorList>
            <person name="Korhonen P.K."/>
            <person name="Edoardo P."/>
            <person name="Giuseppe L.R."/>
            <person name="Gasser R.B."/>
        </authorList>
    </citation>
    <scope>NUCLEOTIDE SEQUENCE [LARGE SCALE GENOMIC DNA]</scope>
    <source>
        <strain evidence="2">ISS141</strain>
    </source>
</reference>
<dbReference type="Proteomes" id="UP000054815">
    <property type="component" value="Unassembled WGS sequence"/>
</dbReference>
<proteinExistence type="predicted"/>
<dbReference type="EMBL" id="JYDU01001071">
    <property type="protein sequence ID" value="KRX73653.1"/>
    <property type="molecule type" value="Genomic_DNA"/>
</dbReference>
<organism evidence="2 3">
    <name type="scientific">Trichinella pseudospiralis</name>
    <name type="common">Parasitic roundworm</name>
    <dbReference type="NCBI Taxonomy" id="6337"/>
    <lineage>
        <taxon>Eukaryota</taxon>
        <taxon>Metazoa</taxon>
        <taxon>Ecdysozoa</taxon>
        <taxon>Nematoda</taxon>
        <taxon>Enoplea</taxon>
        <taxon>Dorylaimia</taxon>
        <taxon>Trichinellida</taxon>
        <taxon>Trichinellidae</taxon>
        <taxon>Trichinella</taxon>
    </lineage>
</organism>
<sequence>LRDRGQDQRSASDDPHFFIGRELSSLPDRDNQGRPVRGDSRSLTLLHRRCTKGRWWSTSGLAGSESTW</sequence>
<feature type="compositionally biased region" description="Basic and acidic residues" evidence="1">
    <location>
        <begin position="1"/>
        <end position="16"/>
    </location>
</feature>
<feature type="non-terminal residue" evidence="2">
    <location>
        <position position="1"/>
    </location>
</feature>